<evidence type="ECO:0000256" key="2">
    <source>
        <dbReference type="ARBA" id="ARBA00022729"/>
    </source>
</evidence>
<dbReference type="GO" id="GO:0009166">
    <property type="term" value="P:nucleotide catabolic process"/>
    <property type="evidence" value="ECO:0007669"/>
    <property type="project" value="InterPro"/>
</dbReference>
<evidence type="ECO:0008006" key="9">
    <source>
        <dbReference type="Google" id="ProtNLM"/>
    </source>
</evidence>
<comment type="caution">
    <text evidence="7">The sequence shown here is derived from an EMBL/GenBank/DDBJ whole genome shotgun (WGS) entry which is preliminary data.</text>
</comment>
<evidence type="ECO:0000313" key="7">
    <source>
        <dbReference type="EMBL" id="RZF33607.1"/>
    </source>
</evidence>
<gene>
    <name evidence="7" type="ORF">LSTR_LSTR006985</name>
</gene>
<feature type="compositionally biased region" description="Polar residues" evidence="4">
    <location>
        <begin position="546"/>
        <end position="564"/>
    </location>
</feature>
<comment type="similarity">
    <text evidence="1 3">Belongs to the 5'-nucleotidase family.</text>
</comment>
<evidence type="ECO:0000313" key="8">
    <source>
        <dbReference type="Proteomes" id="UP000291343"/>
    </source>
</evidence>
<sequence>MASFAAQAALRSKWTDLVESSNFEVPGEVSSGVRSVVGWLKQASLEVRQAGRRTLDRATGGGAMAQGSSGSVLTILHFNDVYNVQPQREEPEGGAARFVAAIKAHSHLDPLVLFSGDVFSPSMLSTFTKGEQMSCVLNNCGVACAVFGNHEFDFGLEVLSARTAETNFPWLMSNVIDNETGRPLGDGKITHVVDWVGKRLGLIGLVEKEWLETLATINPDEVTFLDFVDVGNKLGDKLKQEGCDYVIALTHMRMPNDIRLAENSTHIDLILGGHDHNYDVRKVNDRYIIKSGTDFRQMSRITISFSGSVADVRAEKIDITAAAYDEDELTAAQLERFSGVMEGKMSELLGEFAVSLDGRFEAVRRGETNLGNWVCDIILAACGADLVILNSGTLRADKILPPGPFTLGDLVNIVPMRDPLVVLQVTGADILLALENGVSAYPRLEGRFPQVAGVSFGFDPTAPPGQRVDPALVRVGDEYLDPAQKYLLATKAYLHSGCDGYTGLKQANVVLDEEEAPELGLAIQNHFEAIKVRTGKSRRMSRHRQSLVTLSRSTDENSPPSDGVNNEKDKSTVRHSLVKMLDHTELDGPPPLRRSLTSSDSGSSNPASHPHPGHTPHAQPRLTRRASLDDLENDTCALSPRVEGRIVLLTDQVRKEMLLERQRREADSVIPEVEESDSGSPTTPYRPGELQDPYNRSS</sequence>
<dbReference type="GO" id="GO:0000166">
    <property type="term" value="F:nucleotide binding"/>
    <property type="evidence" value="ECO:0007669"/>
    <property type="project" value="UniProtKB-KW"/>
</dbReference>
<feature type="domain" description="Calcineurin-like phosphoesterase" evidence="5">
    <location>
        <begin position="74"/>
        <end position="278"/>
    </location>
</feature>
<evidence type="ECO:0000259" key="6">
    <source>
        <dbReference type="Pfam" id="PF02872"/>
    </source>
</evidence>
<dbReference type="EMBL" id="QKKF02033617">
    <property type="protein sequence ID" value="RZF33607.1"/>
    <property type="molecule type" value="Genomic_DNA"/>
</dbReference>
<evidence type="ECO:0000256" key="4">
    <source>
        <dbReference type="SAM" id="MobiDB-lite"/>
    </source>
</evidence>
<keyword evidence="3" id="KW-0378">Hydrolase</keyword>
<evidence type="ECO:0000256" key="1">
    <source>
        <dbReference type="ARBA" id="ARBA00006654"/>
    </source>
</evidence>
<feature type="domain" description="5'-Nucleotidase C-terminal" evidence="6">
    <location>
        <begin position="361"/>
        <end position="505"/>
    </location>
</feature>
<dbReference type="InterPro" id="IPR041821">
    <property type="entry name" value="CG11883_N"/>
</dbReference>
<keyword evidence="2" id="KW-0732">Signal</keyword>
<evidence type="ECO:0000259" key="5">
    <source>
        <dbReference type="Pfam" id="PF00149"/>
    </source>
</evidence>
<dbReference type="SUPFAM" id="SSF55816">
    <property type="entry name" value="5'-nucleotidase (syn. UDP-sugar hydrolase), C-terminal domain"/>
    <property type="match status" value="1"/>
</dbReference>
<organism evidence="7 8">
    <name type="scientific">Laodelphax striatellus</name>
    <name type="common">Small brown planthopper</name>
    <name type="synonym">Delphax striatella</name>
    <dbReference type="NCBI Taxonomy" id="195883"/>
    <lineage>
        <taxon>Eukaryota</taxon>
        <taxon>Metazoa</taxon>
        <taxon>Ecdysozoa</taxon>
        <taxon>Arthropoda</taxon>
        <taxon>Hexapoda</taxon>
        <taxon>Insecta</taxon>
        <taxon>Pterygota</taxon>
        <taxon>Neoptera</taxon>
        <taxon>Paraneoptera</taxon>
        <taxon>Hemiptera</taxon>
        <taxon>Auchenorrhyncha</taxon>
        <taxon>Fulgoroidea</taxon>
        <taxon>Delphacidae</taxon>
        <taxon>Criomorphinae</taxon>
        <taxon>Laodelphax</taxon>
    </lineage>
</organism>
<dbReference type="Proteomes" id="UP000291343">
    <property type="component" value="Unassembled WGS sequence"/>
</dbReference>
<dbReference type="InterPro" id="IPR029052">
    <property type="entry name" value="Metallo-depent_PP-like"/>
</dbReference>
<name>A0A482WJA5_LAOST</name>
<proteinExistence type="inferred from homology"/>
<dbReference type="InterPro" id="IPR036907">
    <property type="entry name" value="5'-Nucleotdase_C_sf"/>
</dbReference>
<dbReference type="Pfam" id="PF02872">
    <property type="entry name" value="5_nucleotid_C"/>
    <property type="match status" value="1"/>
</dbReference>
<dbReference type="GO" id="GO:0016787">
    <property type="term" value="F:hydrolase activity"/>
    <property type="evidence" value="ECO:0007669"/>
    <property type="project" value="UniProtKB-KW"/>
</dbReference>
<dbReference type="Gene3D" id="3.90.780.10">
    <property type="entry name" value="5'-Nucleotidase, C-terminal domain"/>
    <property type="match status" value="1"/>
</dbReference>
<dbReference type="FunCoup" id="A0A482WJA5">
    <property type="interactions" value="116"/>
</dbReference>
<dbReference type="InParanoid" id="A0A482WJA5"/>
<dbReference type="STRING" id="195883.A0A482WJA5"/>
<protein>
    <recommendedName>
        <fullName evidence="9">5'-Nucleotidase C-terminal domain-containing protein</fullName>
    </recommendedName>
</protein>
<feature type="region of interest" description="Disordered" evidence="4">
    <location>
        <begin position="534"/>
        <end position="621"/>
    </location>
</feature>
<reference evidence="7 8" key="1">
    <citation type="journal article" date="2017" name="Gigascience">
        <title>Genome sequence of the small brown planthopper, Laodelphax striatellus.</title>
        <authorList>
            <person name="Zhu J."/>
            <person name="Jiang F."/>
            <person name="Wang X."/>
            <person name="Yang P."/>
            <person name="Bao Y."/>
            <person name="Zhao W."/>
            <person name="Wang W."/>
            <person name="Lu H."/>
            <person name="Wang Q."/>
            <person name="Cui N."/>
            <person name="Li J."/>
            <person name="Chen X."/>
            <person name="Luo L."/>
            <person name="Yu J."/>
            <person name="Kang L."/>
            <person name="Cui F."/>
        </authorList>
    </citation>
    <scope>NUCLEOTIDE SEQUENCE [LARGE SCALE GENOMIC DNA]</scope>
    <source>
        <strain evidence="7">Lst14</strain>
    </source>
</reference>
<evidence type="ECO:0000256" key="3">
    <source>
        <dbReference type="RuleBase" id="RU362119"/>
    </source>
</evidence>
<dbReference type="OrthoDB" id="10252235at2759"/>
<dbReference type="CDD" id="cd07406">
    <property type="entry name" value="MPP_CG11883_N"/>
    <property type="match status" value="1"/>
</dbReference>
<dbReference type="AlphaFoldDB" id="A0A482WJA5"/>
<keyword evidence="3" id="KW-0547">Nucleotide-binding</keyword>
<dbReference type="Pfam" id="PF00149">
    <property type="entry name" value="Metallophos"/>
    <property type="match status" value="1"/>
</dbReference>
<keyword evidence="8" id="KW-1185">Reference proteome</keyword>
<dbReference type="InterPro" id="IPR006179">
    <property type="entry name" value="5_nucleotidase/apyrase"/>
</dbReference>
<dbReference type="PRINTS" id="PR01607">
    <property type="entry name" value="APYRASEFAMLY"/>
</dbReference>
<dbReference type="InterPro" id="IPR004843">
    <property type="entry name" value="Calcineurin-like_PHP"/>
</dbReference>
<dbReference type="SMR" id="A0A482WJA5"/>
<accession>A0A482WJA5</accession>
<dbReference type="Gene3D" id="3.60.21.10">
    <property type="match status" value="1"/>
</dbReference>
<dbReference type="SUPFAM" id="SSF56300">
    <property type="entry name" value="Metallo-dependent phosphatases"/>
    <property type="match status" value="1"/>
</dbReference>
<dbReference type="PANTHER" id="PTHR11575:SF48">
    <property type="entry name" value="5'-NUCLEOTIDASE"/>
    <property type="match status" value="1"/>
</dbReference>
<feature type="region of interest" description="Disordered" evidence="4">
    <location>
        <begin position="660"/>
        <end position="698"/>
    </location>
</feature>
<feature type="compositionally biased region" description="Low complexity" evidence="4">
    <location>
        <begin position="595"/>
        <end position="604"/>
    </location>
</feature>
<feature type="compositionally biased region" description="Basic residues" evidence="4">
    <location>
        <begin position="534"/>
        <end position="545"/>
    </location>
</feature>
<dbReference type="PANTHER" id="PTHR11575">
    <property type="entry name" value="5'-NUCLEOTIDASE-RELATED"/>
    <property type="match status" value="1"/>
</dbReference>
<dbReference type="InterPro" id="IPR008334">
    <property type="entry name" value="5'-Nucleotdase_C"/>
</dbReference>